<gene>
    <name evidence="1" type="ORF">F1C12_09105</name>
</gene>
<proteinExistence type="predicted"/>
<evidence type="ECO:0000313" key="1">
    <source>
        <dbReference type="EMBL" id="QNE35273.1"/>
    </source>
</evidence>
<reference evidence="2" key="1">
    <citation type="submission" date="2019-09" db="EMBL/GenBank/DDBJ databases">
        <title>Antimicrobial potential of Antarctic Bacteria.</title>
        <authorList>
            <person name="Benaud N."/>
            <person name="Edwards R.J."/>
            <person name="Ferrari B.C."/>
        </authorList>
    </citation>
    <scope>NUCLEOTIDE SEQUENCE [LARGE SCALE GENOMIC DNA]</scope>
    <source>
        <strain evidence="2">INR9</strain>
    </source>
</reference>
<dbReference type="EMBL" id="CP043641">
    <property type="protein sequence ID" value="QNE35273.1"/>
    <property type="molecule type" value="Genomic_DNA"/>
</dbReference>
<name>A0A7G6Y9V8_9MICO</name>
<accession>A0A7G6Y9V8</accession>
<dbReference type="AlphaFoldDB" id="A0A7G6Y9V8"/>
<dbReference type="KEGG" id="lse:F1C12_09105"/>
<sequence>MTGKELAHQHAVYTYGTLPLTLMYSPTATAAWEVYFGGDYLGLVEESHIPGDPWPSFVARPPGEEETGDGIPARDWRVAVELLAARAGL</sequence>
<evidence type="ECO:0000313" key="2">
    <source>
        <dbReference type="Proteomes" id="UP000515511"/>
    </source>
</evidence>
<dbReference type="RefSeq" id="WP_185278434.1">
    <property type="nucleotide sequence ID" value="NZ_CP043641.1"/>
</dbReference>
<protein>
    <submittedName>
        <fullName evidence="1">Uncharacterized protein</fullName>
    </submittedName>
</protein>
<dbReference type="Proteomes" id="UP000515511">
    <property type="component" value="Chromosome"/>
</dbReference>
<organism evidence="1 2">
    <name type="scientific">Leifsonia shinshuensis</name>
    <dbReference type="NCBI Taxonomy" id="150026"/>
    <lineage>
        <taxon>Bacteria</taxon>
        <taxon>Bacillati</taxon>
        <taxon>Actinomycetota</taxon>
        <taxon>Actinomycetes</taxon>
        <taxon>Micrococcales</taxon>
        <taxon>Microbacteriaceae</taxon>
        <taxon>Leifsonia</taxon>
    </lineage>
</organism>